<protein>
    <submittedName>
        <fullName evidence="1">Uncharacterized protein</fullName>
    </submittedName>
</protein>
<evidence type="ECO:0000313" key="2">
    <source>
        <dbReference type="Proteomes" id="UP001304895"/>
    </source>
</evidence>
<dbReference type="AlphaFoldDB" id="A0AAN6UIW9"/>
<gene>
    <name evidence="1" type="ORF">BT67DRAFT_442334</name>
</gene>
<feature type="non-terminal residue" evidence="1">
    <location>
        <position position="1"/>
    </location>
</feature>
<name>A0AAN6UIW9_9PEZI</name>
<keyword evidence="2" id="KW-1185">Reference proteome</keyword>
<organism evidence="1 2">
    <name type="scientific">Trichocladium antarcticum</name>
    <dbReference type="NCBI Taxonomy" id="1450529"/>
    <lineage>
        <taxon>Eukaryota</taxon>
        <taxon>Fungi</taxon>
        <taxon>Dikarya</taxon>
        <taxon>Ascomycota</taxon>
        <taxon>Pezizomycotina</taxon>
        <taxon>Sordariomycetes</taxon>
        <taxon>Sordariomycetidae</taxon>
        <taxon>Sordariales</taxon>
        <taxon>Chaetomiaceae</taxon>
        <taxon>Trichocladium</taxon>
    </lineage>
</organism>
<reference evidence="1" key="2">
    <citation type="submission" date="2023-05" db="EMBL/GenBank/DDBJ databases">
        <authorList>
            <consortium name="Lawrence Berkeley National Laboratory"/>
            <person name="Steindorff A."/>
            <person name="Hensen N."/>
            <person name="Bonometti L."/>
            <person name="Westerberg I."/>
            <person name="Brannstrom I.O."/>
            <person name="Guillou S."/>
            <person name="Cros-Aarteil S."/>
            <person name="Calhoun S."/>
            <person name="Haridas S."/>
            <person name="Kuo A."/>
            <person name="Mondo S."/>
            <person name="Pangilinan J."/>
            <person name="Riley R."/>
            <person name="Labutti K."/>
            <person name="Andreopoulos B."/>
            <person name="Lipzen A."/>
            <person name="Chen C."/>
            <person name="Yanf M."/>
            <person name="Daum C."/>
            <person name="Ng V."/>
            <person name="Clum A."/>
            <person name="Ohm R."/>
            <person name="Martin F."/>
            <person name="Silar P."/>
            <person name="Natvig D."/>
            <person name="Lalanne C."/>
            <person name="Gautier V."/>
            <person name="Ament-Velasquez S.L."/>
            <person name="Kruys A."/>
            <person name="Hutchinson M.I."/>
            <person name="Powell A.J."/>
            <person name="Barry K."/>
            <person name="Miller A.N."/>
            <person name="Grigoriev I.V."/>
            <person name="Debuchy R."/>
            <person name="Gladieux P."/>
            <person name="Thoren M.H."/>
            <person name="Johannesson H."/>
        </authorList>
    </citation>
    <scope>NUCLEOTIDE SEQUENCE</scope>
    <source>
        <strain evidence="1">CBS 123565</strain>
    </source>
</reference>
<accession>A0AAN6UIW9</accession>
<evidence type="ECO:0000313" key="1">
    <source>
        <dbReference type="EMBL" id="KAK4133833.1"/>
    </source>
</evidence>
<proteinExistence type="predicted"/>
<reference evidence="1" key="1">
    <citation type="journal article" date="2023" name="Mol. Phylogenet. Evol.">
        <title>Genome-scale phylogeny and comparative genomics of the fungal order Sordariales.</title>
        <authorList>
            <person name="Hensen N."/>
            <person name="Bonometti L."/>
            <person name="Westerberg I."/>
            <person name="Brannstrom I.O."/>
            <person name="Guillou S."/>
            <person name="Cros-Aarteil S."/>
            <person name="Calhoun S."/>
            <person name="Haridas S."/>
            <person name="Kuo A."/>
            <person name="Mondo S."/>
            <person name="Pangilinan J."/>
            <person name="Riley R."/>
            <person name="LaButti K."/>
            <person name="Andreopoulos B."/>
            <person name="Lipzen A."/>
            <person name="Chen C."/>
            <person name="Yan M."/>
            <person name="Daum C."/>
            <person name="Ng V."/>
            <person name="Clum A."/>
            <person name="Steindorff A."/>
            <person name="Ohm R.A."/>
            <person name="Martin F."/>
            <person name="Silar P."/>
            <person name="Natvig D.O."/>
            <person name="Lalanne C."/>
            <person name="Gautier V."/>
            <person name="Ament-Velasquez S.L."/>
            <person name="Kruys A."/>
            <person name="Hutchinson M.I."/>
            <person name="Powell A.J."/>
            <person name="Barry K."/>
            <person name="Miller A.N."/>
            <person name="Grigoriev I.V."/>
            <person name="Debuchy R."/>
            <person name="Gladieux P."/>
            <person name="Hiltunen Thoren M."/>
            <person name="Johannesson H."/>
        </authorList>
    </citation>
    <scope>NUCLEOTIDE SEQUENCE</scope>
    <source>
        <strain evidence="1">CBS 123565</strain>
    </source>
</reference>
<dbReference type="Proteomes" id="UP001304895">
    <property type="component" value="Unassembled WGS sequence"/>
</dbReference>
<comment type="caution">
    <text evidence="1">The sequence shown here is derived from an EMBL/GenBank/DDBJ whole genome shotgun (WGS) entry which is preliminary data.</text>
</comment>
<dbReference type="EMBL" id="MU853410">
    <property type="protein sequence ID" value="KAK4133833.1"/>
    <property type="molecule type" value="Genomic_DNA"/>
</dbReference>
<sequence>TAGWAALLGAGCGRVAGSRELGARSWVWPRGLRCQELAGCGRVGCVARSRVRPR</sequence>